<reference evidence="1" key="1">
    <citation type="submission" date="2023-04" db="EMBL/GenBank/DDBJ databases">
        <title>Draft Genome sequencing of Naganishia species isolated from polar environments using Oxford Nanopore Technology.</title>
        <authorList>
            <person name="Leo P."/>
            <person name="Venkateswaran K."/>
        </authorList>
    </citation>
    <scope>NUCLEOTIDE SEQUENCE</scope>
    <source>
        <strain evidence="1">DBVPG 5303</strain>
    </source>
</reference>
<evidence type="ECO:0000313" key="2">
    <source>
        <dbReference type="Proteomes" id="UP001234202"/>
    </source>
</evidence>
<comment type="caution">
    <text evidence="1">The sequence shown here is derived from an EMBL/GenBank/DDBJ whole genome shotgun (WGS) entry which is preliminary data.</text>
</comment>
<dbReference type="EMBL" id="JASBWV010000008">
    <property type="protein sequence ID" value="KAJ9125014.1"/>
    <property type="molecule type" value="Genomic_DNA"/>
</dbReference>
<evidence type="ECO:0000313" key="1">
    <source>
        <dbReference type="EMBL" id="KAJ9125014.1"/>
    </source>
</evidence>
<dbReference type="Proteomes" id="UP001234202">
    <property type="component" value="Unassembled WGS sequence"/>
</dbReference>
<protein>
    <submittedName>
        <fullName evidence="1">Uncharacterized protein</fullName>
    </submittedName>
</protein>
<keyword evidence="2" id="KW-1185">Reference proteome</keyword>
<proteinExistence type="predicted"/>
<organism evidence="1 2">
    <name type="scientific">Naganishia onofrii</name>
    <dbReference type="NCBI Taxonomy" id="1851511"/>
    <lineage>
        <taxon>Eukaryota</taxon>
        <taxon>Fungi</taxon>
        <taxon>Dikarya</taxon>
        <taxon>Basidiomycota</taxon>
        <taxon>Agaricomycotina</taxon>
        <taxon>Tremellomycetes</taxon>
        <taxon>Filobasidiales</taxon>
        <taxon>Filobasidiaceae</taxon>
        <taxon>Naganishia</taxon>
    </lineage>
</organism>
<accession>A0ACC2XNI8</accession>
<gene>
    <name evidence="1" type="ORF">QFC24_002947</name>
</gene>
<sequence length="240" mass="25816">MPLELYVAVAKARPDRVLAIAIRDVSTAVAAKAKRSSKRQPTASEIDFASLTDALSHVDGQDQAAKAGIGGRKRDAAKKLFRSPSGLDLRNLRLSSPSEVHTPTSSLPDSHRQGSGSSMSSLSDSKTAADTLPSTNTEEIAFSFGQQIPNSAVIREKISSAGASGPSSDAAVTMEEEIKEAEEEFEELSATQAKLLKRAAEWSERMKRASHEVPEGIALIQFREPDEIQDTLLQMVKSHC</sequence>
<name>A0ACC2XNI8_9TREE</name>